<accession>A0A6A6HS41</accession>
<feature type="region of interest" description="Disordered" evidence="8">
    <location>
        <begin position="117"/>
        <end position="162"/>
    </location>
</feature>
<dbReference type="GO" id="GO:0000981">
    <property type="term" value="F:DNA-binding transcription factor activity, RNA polymerase II-specific"/>
    <property type="evidence" value="ECO:0007669"/>
    <property type="project" value="InterPro"/>
</dbReference>
<organism evidence="10 11">
    <name type="scientific">Trematosphaeria pertusa</name>
    <dbReference type="NCBI Taxonomy" id="390896"/>
    <lineage>
        <taxon>Eukaryota</taxon>
        <taxon>Fungi</taxon>
        <taxon>Dikarya</taxon>
        <taxon>Ascomycota</taxon>
        <taxon>Pezizomycotina</taxon>
        <taxon>Dothideomycetes</taxon>
        <taxon>Pleosporomycetidae</taxon>
        <taxon>Pleosporales</taxon>
        <taxon>Massarineae</taxon>
        <taxon>Trematosphaeriaceae</taxon>
        <taxon>Trematosphaeria</taxon>
    </lineage>
</organism>
<dbReference type="CDD" id="cd12148">
    <property type="entry name" value="fungal_TF_MHR"/>
    <property type="match status" value="1"/>
</dbReference>
<dbReference type="SUPFAM" id="SSF57701">
    <property type="entry name" value="Zn2/Cys6 DNA-binding domain"/>
    <property type="match status" value="1"/>
</dbReference>
<dbReference type="SMART" id="SM00066">
    <property type="entry name" value="GAL4"/>
    <property type="match status" value="1"/>
</dbReference>
<dbReference type="AlphaFoldDB" id="A0A6A6HS41"/>
<dbReference type="Pfam" id="PF00172">
    <property type="entry name" value="Zn_clus"/>
    <property type="match status" value="1"/>
</dbReference>
<keyword evidence="3" id="KW-0862">Zinc</keyword>
<keyword evidence="2" id="KW-0479">Metal-binding</keyword>
<dbReference type="GO" id="GO:0008270">
    <property type="term" value="F:zinc ion binding"/>
    <property type="evidence" value="ECO:0007669"/>
    <property type="project" value="InterPro"/>
</dbReference>
<evidence type="ECO:0000256" key="6">
    <source>
        <dbReference type="ARBA" id="ARBA00023163"/>
    </source>
</evidence>
<evidence type="ECO:0000259" key="9">
    <source>
        <dbReference type="PROSITE" id="PS50048"/>
    </source>
</evidence>
<dbReference type="InterPro" id="IPR001138">
    <property type="entry name" value="Zn2Cys6_DnaBD"/>
</dbReference>
<dbReference type="CDD" id="cd00067">
    <property type="entry name" value="GAL4"/>
    <property type="match status" value="1"/>
</dbReference>
<evidence type="ECO:0000256" key="1">
    <source>
        <dbReference type="ARBA" id="ARBA00004123"/>
    </source>
</evidence>
<evidence type="ECO:0000256" key="5">
    <source>
        <dbReference type="ARBA" id="ARBA00023125"/>
    </source>
</evidence>
<dbReference type="PANTHER" id="PTHR31313:SF86">
    <property type="entry name" value="ZN(2)-C6 FUNGAL-TYPE DOMAIN-CONTAINING PROTEIN"/>
    <property type="match status" value="1"/>
</dbReference>
<keyword evidence="11" id="KW-1185">Reference proteome</keyword>
<evidence type="ECO:0000256" key="3">
    <source>
        <dbReference type="ARBA" id="ARBA00022833"/>
    </source>
</evidence>
<reference evidence="10" key="1">
    <citation type="journal article" date="2020" name="Stud. Mycol.">
        <title>101 Dothideomycetes genomes: a test case for predicting lifestyles and emergence of pathogens.</title>
        <authorList>
            <person name="Haridas S."/>
            <person name="Albert R."/>
            <person name="Binder M."/>
            <person name="Bloem J."/>
            <person name="Labutti K."/>
            <person name="Salamov A."/>
            <person name="Andreopoulos B."/>
            <person name="Baker S."/>
            <person name="Barry K."/>
            <person name="Bills G."/>
            <person name="Bluhm B."/>
            <person name="Cannon C."/>
            <person name="Castanera R."/>
            <person name="Culley D."/>
            <person name="Daum C."/>
            <person name="Ezra D."/>
            <person name="Gonzalez J."/>
            <person name="Henrissat B."/>
            <person name="Kuo A."/>
            <person name="Liang C."/>
            <person name="Lipzen A."/>
            <person name="Lutzoni F."/>
            <person name="Magnuson J."/>
            <person name="Mondo S."/>
            <person name="Nolan M."/>
            <person name="Ohm R."/>
            <person name="Pangilinan J."/>
            <person name="Park H.-J."/>
            <person name="Ramirez L."/>
            <person name="Alfaro M."/>
            <person name="Sun H."/>
            <person name="Tritt A."/>
            <person name="Yoshinaga Y."/>
            <person name="Zwiers L.-H."/>
            <person name="Turgeon B."/>
            <person name="Goodwin S."/>
            <person name="Spatafora J."/>
            <person name="Crous P."/>
            <person name="Grigoriev I."/>
        </authorList>
    </citation>
    <scope>NUCLEOTIDE SEQUENCE</scope>
    <source>
        <strain evidence="10">CBS 122368</strain>
    </source>
</reference>
<comment type="subcellular location">
    <subcellularLocation>
        <location evidence="1">Nucleus</location>
    </subcellularLocation>
</comment>
<dbReference type="InterPro" id="IPR007219">
    <property type="entry name" value="XnlR_reg_dom"/>
</dbReference>
<dbReference type="Gene3D" id="4.10.240.10">
    <property type="entry name" value="Zn(2)-C6 fungal-type DNA-binding domain"/>
    <property type="match status" value="1"/>
</dbReference>
<evidence type="ECO:0000256" key="4">
    <source>
        <dbReference type="ARBA" id="ARBA00023015"/>
    </source>
</evidence>
<dbReference type="PROSITE" id="PS50048">
    <property type="entry name" value="ZN2_CY6_FUNGAL_2"/>
    <property type="match status" value="1"/>
</dbReference>
<keyword evidence="5" id="KW-0238">DNA-binding</keyword>
<dbReference type="OrthoDB" id="4161332at2759"/>
<dbReference type="GeneID" id="54584642"/>
<evidence type="ECO:0000313" key="11">
    <source>
        <dbReference type="Proteomes" id="UP000800094"/>
    </source>
</evidence>
<feature type="domain" description="Zn(2)-C6 fungal-type" evidence="9">
    <location>
        <begin position="33"/>
        <end position="63"/>
    </location>
</feature>
<dbReference type="PROSITE" id="PS00463">
    <property type="entry name" value="ZN2_CY6_FUNGAL_1"/>
    <property type="match status" value="1"/>
</dbReference>
<dbReference type="PANTHER" id="PTHR31313">
    <property type="entry name" value="TY1 ENHANCER ACTIVATOR"/>
    <property type="match status" value="1"/>
</dbReference>
<protein>
    <recommendedName>
        <fullName evidence="9">Zn(2)-C6 fungal-type domain-containing protein</fullName>
    </recommendedName>
</protein>
<keyword evidence="4" id="KW-0805">Transcription regulation</keyword>
<gene>
    <name evidence="10" type="ORF">BU26DRAFT_535829</name>
</gene>
<proteinExistence type="predicted"/>
<dbReference type="InterPro" id="IPR036864">
    <property type="entry name" value="Zn2-C6_fun-type_DNA-bd_sf"/>
</dbReference>
<dbReference type="InterPro" id="IPR051615">
    <property type="entry name" value="Transcr_Regulatory_Elem"/>
</dbReference>
<keyword evidence="6" id="KW-0804">Transcription</keyword>
<dbReference type="EMBL" id="ML987216">
    <property type="protein sequence ID" value="KAF2240699.1"/>
    <property type="molecule type" value="Genomic_DNA"/>
</dbReference>
<dbReference type="GO" id="GO:0006351">
    <property type="term" value="P:DNA-templated transcription"/>
    <property type="evidence" value="ECO:0007669"/>
    <property type="project" value="InterPro"/>
</dbReference>
<evidence type="ECO:0000256" key="8">
    <source>
        <dbReference type="SAM" id="MobiDB-lite"/>
    </source>
</evidence>
<dbReference type="GO" id="GO:0005634">
    <property type="term" value="C:nucleus"/>
    <property type="evidence" value="ECO:0007669"/>
    <property type="project" value="UniProtKB-SubCell"/>
</dbReference>
<evidence type="ECO:0000256" key="2">
    <source>
        <dbReference type="ARBA" id="ARBA00022723"/>
    </source>
</evidence>
<keyword evidence="7" id="KW-0539">Nucleus</keyword>
<dbReference type="RefSeq" id="XP_033675703.1">
    <property type="nucleotide sequence ID" value="XM_033831312.1"/>
</dbReference>
<dbReference type="Pfam" id="PF04082">
    <property type="entry name" value="Fungal_trans"/>
    <property type="match status" value="1"/>
</dbReference>
<dbReference type="GO" id="GO:0003677">
    <property type="term" value="F:DNA binding"/>
    <property type="evidence" value="ECO:0007669"/>
    <property type="project" value="UniProtKB-KW"/>
</dbReference>
<evidence type="ECO:0000313" key="10">
    <source>
        <dbReference type="EMBL" id="KAF2240699.1"/>
    </source>
</evidence>
<evidence type="ECO:0000256" key="7">
    <source>
        <dbReference type="ARBA" id="ARBA00023242"/>
    </source>
</evidence>
<sequence length="682" mass="75597">MAAIPTEKTYLVTGAASGMGLATARTPESFSRACQFCRARKTKCDTQRPRCGTCTTHNRQCVYALEPPKRRPSTTLVNALQEEKAALEQCIIALKAASSDERMQILDSIVVVEGKVHLPEAPSPPETRECMQPAPRPESHGTNQLDGGGEPHGTDEDYDPSNFLSLDERGRIGVYGPTSALHGSSPMKSTTSSENEVSEGFRNQLIANAALQRQKEHVLGSLPTIGGEPTELAMHLLDLHWNRQHHTFLLTYRPAIMRDLVTGGPSCSDFLLNAIFACVSKFSDRLEVRDSPTEPETAGRRFFIRCEKMLGQVLNISSIPTIVGLLLLGSTFNARGLTSKGWLYTGYALRMVFDLGLHLDCKEVGGNAEDIEIRRRVFWGAFICDKLQSLYLGRPVTIQLRDAHASLEFMDTLEEHEMWTPYLDPKAPVSRPALPPTPIYSVSTFKQLCLLSKIITRIVNRFYVIGATARNTVSHLESVDEALMCWYKDLSPHLLFEPWTEAMNKPATVAPNIILLLTTFNALVILLHRPFVFDGHLHATNGLAVSRKRCTIAAHNITSLASAYREMYSLRRAPYLLSYAVYVACTIHARNTASAQGTREENASALVASLKCLDELTVPNSGVSNPAGIIRRLMAANGIPNTAGEGLQRPFRIYSFMDMYMPPFNENMLDPNVEAIERENIF</sequence>
<dbReference type="Proteomes" id="UP000800094">
    <property type="component" value="Unassembled WGS sequence"/>
</dbReference>
<dbReference type="SMART" id="SM00906">
    <property type="entry name" value="Fungal_trans"/>
    <property type="match status" value="1"/>
</dbReference>
<name>A0A6A6HS41_9PLEO</name>